<reference evidence="1 2" key="1">
    <citation type="submission" date="2024-09" db="EMBL/GenBank/DDBJ databases">
        <authorList>
            <person name="Sun Q."/>
            <person name="Mori K."/>
        </authorList>
    </citation>
    <scope>NUCLEOTIDE SEQUENCE [LARGE SCALE GENOMIC DNA]</scope>
    <source>
        <strain evidence="1 2">CCM 8677</strain>
    </source>
</reference>
<proteinExistence type="predicted"/>
<accession>A0ABV6IA49</accession>
<dbReference type="RefSeq" id="WP_390209445.1">
    <property type="nucleotide sequence ID" value="NZ_JBHLXJ010000002.1"/>
</dbReference>
<sequence>MKIENKSESGITIFFTLDELYILNNSLNEVCNGLPLRDFENRMGATIAEAEELFSQINRIL</sequence>
<keyword evidence="2" id="KW-1185">Reference proteome</keyword>
<gene>
    <name evidence="1" type="ORF">ACFFJH_01095</name>
</gene>
<comment type="caution">
    <text evidence="1">The sequence shown here is derived from an EMBL/GenBank/DDBJ whole genome shotgun (WGS) entry which is preliminary data.</text>
</comment>
<dbReference type="EMBL" id="JBHLXJ010000002">
    <property type="protein sequence ID" value="MFC0348390.1"/>
    <property type="molecule type" value="Genomic_DNA"/>
</dbReference>
<name>A0ABV6IA49_9BURK</name>
<evidence type="ECO:0000313" key="1">
    <source>
        <dbReference type="EMBL" id="MFC0348390.1"/>
    </source>
</evidence>
<organism evidence="1 2">
    <name type="scientific">Undibacterium danionis</name>
    <dbReference type="NCBI Taxonomy" id="1812100"/>
    <lineage>
        <taxon>Bacteria</taxon>
        <taxon>Pseudomonadati</taxon>
        <taxon>Pseudomonadota</taxon>
        <taxon>Betaproteobacteria</taxon>
        <taxon>Burkholderiales</taxon>
        <taxon>Oxalobacteraceae</taxon>
        <taxon>Undibacterium</taxon>
    </lineage>
</organism>
<dbReference type="Proteomes" id="UP001589844">
    <property type="component" value="Unassembled WGS sequence"/>
</dbReference>
<protein>
    <submittedName>
        <fullName evidence="1">Uncharacterized protein</fullName>
    </submittedName>
</protein>
<evidence type="ECO:0000313" key="2">
    <source>
        <dbReference type="Proteomes" id="UP001589844"/>
    </source>
</evidence>